<feature type="compositionally biased region" description="Polar residues" evidence="1">
    <location>
        <begin position="150"/>
        <end position="159"/>
    </location>
</feature>
<feature type="region of interest" description="Disordered" evidence="1">
    <location>
        <begin position="358"/>
        <end position="415"/>
    </location>
</feature>
<dbReference type="InterPro" id="IPR047092">
    <property type="entry name" value="AFUB_07903/YDR124W-like_hel"/>
</dbReference>
<dbReference type="PANTHER" id="PTHR36102:SF1">
    <property type="entry name" value="YDR124W-LIKE HELICAL BUNDLE DOMAIN-CONTAINING PROTEIN"/>
    <property type="match status" value="1"/>
</dbReference>
<feature type="region of interest" description="Disordered" evidence="1">
    <location>
        <begin position="562"/>
        <end position="610"/>
    </location>
</feature>
<sequence length="610" mass="70187">MVNLGRNALQGEFYPSRDNWPRNDRQYMDIQDGRFNTPSVHGYPQAVEHALRECAQIPVKEFALIVMQDNGEQKTYSSTSLKLHWPKIFTERFKRDFRQCTRWANAEGSYPNSGQSNNQRNEHSTDDMESAYSQQEGMYDMEFDHEYRRQSTSGESSSEMPRRLRTHQSRSVGSSGDQVRSKRKRTRYLADADTIPPVQKYQDLVIGDEVEVGKFYFLRFKDLQQSSCKVMGKAFVKLVEPKKQTHHPYTKKEEGAPEWWPTLKELGEDGVKHREPDHLYRAERIRLLVHILRMIVEPNHKQPESIRKHELNVKTLEEVTWEATSNWFNDKEHPGNATKRPFLKEIFKVARAEERYKNGELGKGADDSDSDEEEFKEEDLQEDENDNSPMRTNMSTSPESLVSSSMMQAPQQNSPFETDNQIQQRARPLIVSRHSQQPQPHIEDQAGYLDTNFSRSMSGYQTQSPNLQQDFRRSFHPTGFPSQQNMYSGSTGWQNNNMLSTSSMSTNYCVANSSQATLAPSTASFQLPPVTHVQQQPNMLPPPPMSHHAYNDGLPMPRHYEPGPALGHQLRSGHPHQMSPNHGFGDFMHDGSGFGAHDAEMKEEQHIRPS</sequence>
<dbReference type="EMBL" id="QGMG01001496">
    <property type="protein sequence ID" value="TVY47457.1"/>
    <property type="molecule type" value="Genomic_DNA"/>
</dbReference>
<name>A0A7D8UIY5_9HELO</name>
<comment type="caution">
    <text evidence="3">The sequence shown here is derived from an EMBL/GenBank/DDBJ whole genome shotgun (WGS) entry which is preliminary data.</text>
</comment>
<gene>
    <name evidence="3" type="primary">YDR124W</name>
    <name evidence="3" type="ORF">LCER1_G009128</name>
</gene>
<feature type="compositionally biased region" description="Polar residues" evidence="1">
    <location>
        <begin position="169"/>
        <end position="178"/>
    </location>
</feature>
<dbReference type="AlphaFoldDB" id="A0A7D8UIY5"/>
<dbReference type="Pfam" id="PF11001">
    <property type="entry name" value="AFUB_07903_YDR124W_hel"/>
    <property type="match status" value="1"/>
</dbReference>
<dbReference type="InterPro" id="IPR021264">
    <property type="entry name" value="AFUB_079030/YDR124W-like"/>
</dbReference>
<proteinExistence type="predicted"/>
<feature type="compositionally biased region" description="Polar residues" evidence="1">
    <location>
        <begin position="387"/>
        <end position="415"/>
    </location>
</feature>
<evidence type="ECO:0000256" key="1">
    <source>
        <dbReference type="SAM" id="MobiDB-lite"/>
    </source>
</evidence>
<feature type="compositionally biased region" description="Polar residues" evidence="1">
    <location>
        <begin position="110"/>
        <end position="119"/>
    </location>
</feature>
<evidence type="ECO:0000313" key="3">
    <source>
        <dbReference type="EMBL" id="TVY47457.1"/>
    </source>
</evidence>
<dbReference type="PANTHER" id="PTHR36102">
    <property type="entry name" value="CHROMOSOME 10, WHOLE GENOME SHOTGUN SEQUENCE"/>
    <property type="match status" value="1"/>
</dbReference>
<feature type="domain" description="Subtelomeric hrmA-associated cluster protein AFUB-079030/YDR124W-like helical bundle" evidence="2">
    <location>
        <begin position="206"/>
        <end position="351"/>
    </location>
</feature>
<feature type="compositionally biased region" description="Acidic residues" evidence="1">
    <location>
        <begin position="367"/>
        <end position="386"/>
    </location>
</feature>
<evidence type="ECO:0000313" key="4">
    <source>
        <dbReference type="Proteomes" id="UP000481288"/>
    </source>
</evidence>
<dbReference type="Proteomes" id="UP000481288">
    <property type="component" value="Unassembled WGS sequence"/>
</dbReference>
<protein>
    <recommendedName>
        <fullName evidence="2">Subtelomeric hrmA-associated cluster protein AFUB-079030/YDR124W-like helical bundle domain-containing protein</fullName>
    </recommendedName>
</protein>
<keyword evidence="4" id="KW-1185">Reference proteome</keyword>
<feature type="region of interest" description="Disordered" evidence="1">
    <location>
        <begin position="106"/>
        <end position="132"/>
    </location>
</feature>
<reference evidence="3 4" key="1">
    <citation type="submission" date="2018-05" db="EMBL/GenBank/DDBJ databases">
        <title>Whole genome sequencing for identification of molecular markers to develop diagnostic detection tools for the regulated plant pathogen Lachnellula willkommii.</title>
        <authorList>
            <person name="Giroux E."/>
            <person name="Bilodeau G."/>
        </authorList>
    </citation>
    <scope>NUCLEOTIDE SEQUENCE [LARGE SCALE GENOMIC DNA]</scope>
    <source>
        <strain evidence="3 4">CBS 625.97</strain>
    </source>
</reference>
<feature type="compositionally biased region" description="Basic and acidic residues" evidence="1">
    <location>
        <begin position="597"/>
        <end position="610"/>
    </location>
</feature>
<feature type="region of interest" description="Disordered" evidence="1">
    <location>
        <begin position="147"/>
        <end position="186"/>
    </location>
</feature>
<evidence type="ECO:0000259" key="2">
    <source>
        <dbReference type="Pfam" id="PF11001"/>
    </source>
</evidence>
<accession>A0A7D8UIY5</accession>
<dbReference type="OrthoDB" id="5338458at2759"/>
<organism evidence="3 4">
    <name type="scientific">Lachnellula cervina</name>
    <dbReference type="NCBI Taxonomy" id="1316786"/>
    <lineage>
        <taxon>Eukaryota</taxon>
        <taxon>Fungi</taxon>
        <taxon>Dikarya</taxon>
        <taxon>Ascomycota</taxon>
        <taxon>Pezizomycotina</taxon>
        <taxon>Leotiomycetes</taxon>
        <taxon>Helotiales</taxon>
        <taxon>Lachnaceae</taxon>
        <taxon>Lachnellula</taxon>
    </lineage>
</organism>